<protein>
    <submittedName>
        <fullName evidence="1">Uncharacterized protein</fullName>
    </submittedName>
</protein>
<comment type="caution">
    <text evidence="1">The sequence shown here is derived from an EMBL/GenBank/DDBJ whole genome shotgun (WGS) entry which is preliminary data.</text>
</comment>
<accession>A0ABQ6MDU7</accession>
<dbReference type="Proteomes" id="UP001165060">
    <property type="component" value="Unassembled WGS sequence"/>
</dbReference>
<dbReference type="EMBL" id="BRYB01002716">
    <property type="protein sequence ID" value="GMI24471.1"/>
    <property type="molecule type" value="Genomic_DNA"/>
</dbReference>
<evidence type="ECO:0000313" key="2">
    <source>
        <dbReference type="Proteomes" id="UP001165060"/>
    </source>
</evidence>
<gene>
    <name evidence="1" type="ORF">TeGR_g14695</name>
</gene>
<sequence>MTFKDLVMRNQFLKAVQPIIKCVGRPTDMMPSVICCCCGAKNACYVPSPAPRNMFLPAPFYIASKKICTECFAENAETGRRELSANAVDVKRAVGSGVCHSEMKMWCDGLPAATVLPRGGNREAFAREVKARCVDNGVELPAVRVNLFELGKKNKVRDKRGVDGRLEDNYEWRRKKERGFVVEKFVVKDLEKRKK</sequence>
<evidence type="ECO:0000313" key="1">
    <source>
        <dbReference type="EMBL" id="GMI24471.1"/>
    </source>
</evidence>
<keyword evidence="2" id="KW-1185">Reference proteome</keyword>
<reference evidence="1 2" key="1">
    <citation type="journal article" date="2023" name="Commun. Biol.">
        <title>Genome analysis of Parmales, the sister group of diatoms, reveals the evolutionary specialization of diatoms from phago-mixotrophs to photoautotrophs.</title>
        <authorList>
            <person name="Ban H."/>
            <person name="Sato S."/>
            <person name="Yoshikawa S."/>
            <person name="Yamada K."/>
            <person name="Nakamura Y."/>
            <person name="Ichinomiya M."/>
            <person name="Sato N."/>
            <person name="Blanc-Mathieu R."/>
            <person name="Endo H."/>
            <person name="Kuwata A."/>
            <person name="Ogata H."/>
        </authorList>
    </citation>
    <scope>NUCLEOTIDE SEQUENCE [LARGE SCALE GENOMIC DNA]</scope>
</reference>
<name>A0ABQ6MDU7_9STRA</name>
<organism evidence="1 2">
    <name type="scientific">Tetraparma gracilis</name>
    <dbReference type="NCBI Taxonomy" id="2962635"/>
    <lineage>
        <taxon>Eukaryota</taxon>
        <taxon>Sar</taxon>
        <taxon>Stramenopiles</taxon>
        <taxon>Ochrophyta</taxon>
        <taxon>Bolidophyceae</taxon>
        <taxon>Parmales</taxon>
        <taxon>Triparmaceae</taxon>
        <taxon>Tetraparma</taxon>
    </lineage>
</organism>
<proteinExistence type="predicted"/>